<keyword evidence="1" id="KW-0472">Membrane</keyword>
<keyword evidence="1" id="KW-0812">Transmembrane</keyword>
<keyword evidence="1" id="KW-1133">Transmembrane helix</keyword>
<evidence type="ECO:0000256" key="1">
    <source>
        <dbReference type="SAM" id="Phobius"/>
    </source>
</evidence>
<sequence>WSYIWINSSILFIDYLIPITASAFGILYSLFFKVKDVYKKTGVMDPFYKLISSNLALLIILSSIYTVLVLGFHPAAHHRLDRIYSLSRQARIFLDTAKTGLDAADYPTSLTYLNLYLAIDRKNEEILEQRNEVQLKMFDHRTEMASSSETEREKTVLDLPGGMDAYKRLEMARNYFAQEY</sequence>
<proteinExistence type="predicted"/>
<reference evidence="2" key="1">
    <citation type="journal article" date="2014" name="Front. Microbiol.">
        <title>High frequency of phylogenetically diverse reductive dehalogenase-homologous genes in deep subseafloor sedimentary metagenomes.</title>
        <authorList>
            <person name="Kawai M."/>
            <person name="Futagami T."/>
            <person name="Toyoda A."/>
            <person name="Takaki Y."/>
            <person name="Nishi S."/>
            <person name="Hori S."/>
            <person name="Arai W."/>
            <person name="Tsubouchi T."/>
            <person name="Morono Y."/>
            <person name="Uchiyama I."/>
            <person name="Ito T."/>
            <person name="Fujiyama A."/>
            <person name="Inagaki F."/>
            <person name="Takami H."/>
        </authorList>
    </citation>
    <scope>NUCLEOTIDE SEQUENCE</scope>
    <source>
        <strain evidence="2">Expedition CK06-06</strain>
    </source>
</reference>
<organism evidence="2">
    <name type="scientific">marine sediment metagenome</name>
    <dbReference type="NCBI Taxonomy" id="412755"/>
    <lineage>
        <taxon>unclassified sequences</taxon>
        <taxon>metagenomes</taxon>
        <taxon>ecological metagenomes</taxon>
    </lineage>
</organism>
<name>X1JUM7_9ZZZZ</name>
<evidence type="ECO:0000313" key="2">
    <source>
        <dbReference type="EMBL" id="GAH73488.1"/>
    </source>
</evidence>
<feature type="transmembrane region" description="Helical" evidence="1">
    <location>
        <begin position="12"/>
        <end position="31"/>
    </location>
</feature>
<comment type="caution">
    <text evidence="2">The sequence shown here is derived from an EMBL/GenBank/DDBJ whole genome shotgun (WGS) entry which is preliminary data.</text>
</comment>
<dbReference type="AlphaFoldDB" id="X1JUM7"/>
<dbReference type="EMBL" id="BARU01032648">
    <property type="protein sequence ID" value="GAH73488.1"/>
    <property type="molecule type" value="Genomic_DNA"/>
</dbReference>
<accession>X1JUM7</accession>
<protein>
    <submittedName>
        <fullName evidence="2">Uncharacterized protein</fullName>
    </submittedName>
</protein>
<feature type="transmembrane region" description="Helical" evidence="1">
    <location>
        <begin position="51"/>
        <end position="72"/>
    </location>
</feature>
<feature type="non-terminal residue" evidence="2">
    <location>
        <position position="1"/>
    </location>
</feature>
<gene>
    <name evidence="2" type="ORF">S03H2_51461</name>
</gene>